<gene>
    <name evidence="2" type="ORF">E2C06_33440</name>
</gene>
<keyword evidence="3" id="KW-1185">Reference proteome</keyword>
<dbReference type="PANTHER" id="PTHR41287:SF1">
    <property type="entry name" value="PROTEIN YMFN"/>
    <property type="match status" value="1"/>
</dbReference>
<protein>
    <submittedName>
        <fullName evidence="2">Terminase large subunit</fullName>
    </submittedName>
</protein>
<dbReference type="AlphaFoldDB" id="A0A4R5Q7M2"/>
<dbReference type="Proteomes" id="UP000295096">
    <property type="component" value="Unassembled WGS sequence"/>
</dbReference>
<evidence type="ECO:0000313" key="3">
    <source>
        <dbReference type="Proteomes" id="UP000295096"/>
    </source>
</evidence>
<dbReference type="GO" id="GO:0004519">
    <property type="term" value="F:endonuclease activity"/>
    <property type="evidence" value="ECO:0007669"/>
    <property type="project" value="InterPro"/>
</dbReference>
<dbReference type="InterPro" id="IPR005021">
    <property type="entry name" value="Terminase_largesu-like"/>
</dbReference>
<evidence type="ECO:0000259" key="1">
    <source>
        <dbReference type="Pfam" id="PF20441"/>
    </source>
</evidence>
<proteinExistence type="predicted"/>
<dbReference type="InterPro" id="IPR046462">
    <property type="entry name" value="TerL_nuclease"/>
</dbReference>
<dbReference type="PANTHER" id="PTHR41287">
    <property type="match status" value="1"/>
</dbReference>
<dbReference type="EMBL" id="SMSJ01000136">
    <property type="protein sequence ID" value="TDH58271.1"/>
    <property type="molecule type" value="Genomic_DNA"/>
</dbReference>
<sequence>MGKRRHPLLLSISTATGNGTGIGKQLWDYATRVLEEVQEDDRLFALIYTANPEDDPWDEATWIKANPSWGQAVQPDAIRGIMRQARNNAAQEAVAKTRHLNIWVGADEALFSMRAWRAAADPSLVLEDFEGQPCHLGIDLASRTDLAALAIVFPGRDAETGKASYTAFARCYLNEDAVMEARNPSYPGWAAEGELTITPGNETDFDAIESDIVDLCRHFQVVSAGFDPWQSAQMAQRLRGEGVNVLEFRATTQNFSPAILELDAAMRAGRLRHDGNPVLEWCMGNVVGKPDRRGNLYPTKQRPEQKIDAAVALMMAIGRAMAADDGQADLTEFLRNPVFG</sequence>
<reference evidence="2 3" key="1">
    <citation type="journal article" date="2016" name="J. Microbiol.">
        <title>Dankookia rubra gen. nov., sp. nov., an alphaproteobacterium isolated from sediment of a shallow stream.</title>
        <authorList>
            <person name="Kim W.H."/>
            <person name="Kim D.H."/>
            <person name="Kang K."/>
            <person name="Ahn T.Y."/>
        </authorList>
    </citation>
    <scope>NUCLEOTIDE SEQUENCE [LARGE SCALE GENOMIC DNA]</scope>
    <source>
        <strain evidence="2 3">JCM30602</strain>
    </source>
</reference>
<dbReference type="RefSeq" id="WP_133292890.1">
    <property type="nucleotide sequence ID" value="NZ_SMSJ01000136.1"/>
</dbReference>
<comment type="caution">
    <text evidence="2">The sequence shown here is derived from an EMBL/GenBank/DDBJ whole genome shotgun (WGS) entry which is preliminary data.</text>
</comment>
<organism evidence="2 3">
    <name type="scientific">Dankookia rubra</name>
    <dbReference type="NCBI Taxonomy" id="1442381"/>
    <lineage>
        <taxon>Bacteria</taxon>
        <taxon>Pseudomonadati</taxon>
        <taxon>Pseudomonadota</taxon>
        <taxon>Alphaproteobacteria</taxon>
        <taxon>Acetobacterales</taxon>
        <taxon>Roseomonadaceae</taxon>
        <taxon>Dankookia</taxon>
    </lineage>
</organism>
<dbReference type="Pfam" id="PF20441">
    <property type="entry name" value="TerL_nuclease"/>
    <property type="match status" value="1"/>
</dbReference>
<evidence type="ECO:0000313" key="2">
    <source>
        <dbReference type="EMBL" id="TDH58271.1"/>
    </source>
</evidence>
<name>A0A4R5Q7M2_9PROT</name>
<dbReference type="OrthoDB" id="9760250at2"/>
<accession>A0A4R5Q7M2</accession>
<feature type="domain" description="Terminase large subunit-like endonuclease" evidence="1">
    <location>
        <begin position="39"/>
        <end position="322"/>
    </location>
</feature>
<dbReference type="Gene3D" id="3.30.420.240">
    <property type="match status" value="1"/>
</dbReference>